<comment type="caution">
    <text evidence="1">The sequence shown here is derived from an EMBL/GenBank/DDBJ whole genome shotgun (WGS) entry which is preliminary data.</text>
</comment>
<dbReference type="EMBL" id="JPMI01000311">
    <property type="protein sequence ID" value="KFA87949.1"/>
    <property type="molecule type" value="Genomic_DNA"/>
</dbReference>
<sequence length="132" mass="15201">MHSSDLPEEVRRFITHHIDSVEQLEILLLLHQQPGRAWNAEAVARELRIASESASERMEDMVHDGLLKRQGVSPEEYRYGPESMKLDNAVRGLATAYAQRRVTVINLIYSKPIDKIRTFADAFRLRKDEDEG</sequence>
<gene>
    <name evidence="1" type="ORF">Q664_44280</name>
</gene>
<dbReference type="Gene3D" id="1.10.10.10">
    <property type="entry name" value="Winged helix-like DNA-binding domain superfamily/Winged helix DNA-binding domain"/>
    <property type="match status" value="1"/>
</dbReference>
<evidence type="ECO:0008006" key="3">
    <source>
        <dbReference type="Google" id="ProtNLM"/>
    </source>
</evidence>
<organism evidence="1 2">
    <name type="scientific">Archangium violaceum Cb vi76</name>
    <dbReference type="NCBI Taxonomy" id="1406225"/>
    <lineage>
        <taxon>Bacteria</taxon>
        <taxon>Pseudomonadati</taxon>
        <taxon>Myxococcota</taxon>
        <taxon>Myxococcia</taxon>
        <taxon>Myxococcales</taxon>
        <taxon>Cystobacterineae</taxon>
        <taxon>Archangiaceae</taxon>
        <taxon>Archangium</taxon>
    </lineage>
</organism>
<accession>A0A084SHL4</accession>
<dbReference type="Proteomes" id="UP000028547">
    <property type="component" value="Unassembled WGS sequence"/>
</dbReference>
<reference evidence="1 2" key="1">
    <citation type="submission" date="2014-07" db="EMBL/GenBank/DDBJ databases">
        <title>Draft Genome Sequence of Gephyronic Acid Producer, Cystobacter violaceus Strain Cb vi76.</title>
        <authorList>
            <person name="Stevens D.C."/>
            <person name="Young J."/>
            <person name="Carmichael R."/>
            <person name="Tan J."/>
            <person name="Taylor R.E."/>
        </authorList>
    </citation>
    <scope>NUCLEOTIDE SEQUENCE [LARGE SCALE GENOMIC DNA]</scope>
    <source>
        <strain evidence="1 2">Cb vi76</strain>
    </source>
</reference>
<evidence type="ECO:0000313" key="1">
    <source>
        <dbReference type="EMBL" id="KFA87949.1"/>
    </source>
</evidence>
<protein>
    <recommendedName>
        <fullName evidence="3">HTH marR-type domain-containing protein</fullName>
    </recommendedName>
</protein>
<name>A0A084SHL4_9BACT</name>
<evidence type="ECO:0000313" key="2">
    <source>
        <dbReference type="Proteomes" id="UP000028547"/>
    </source>
</evidence>
<dbReference type="InterPro" id="IPR036388">
    <property type="entry name" value="WH-like_DNA-bd_sf"/>
</dbReference>
<proteinExistence type="predicted"/>
<dbReference type="AlphaFoldDB" id="A0A084SHL4"/>